<keyword evidence="2" id="KW-1185">Reference proteome</keyword>
<proteinExistence type="predicted"/>
<dbReference type="Proteomes" id="UP001303046">
    <property type="component" value="Unassembled WGS sequence"/>
</dbReference>
<evidence type="ECO:0008006" key="3">
    <source>
        <dbReference type="Google" id="ProtNLM"/>
    </source>
</evidence>
<protein>
    <recommendedName>
        <fullName evidence="3">Inhibitor I9 domain-containing protein</fullName>
    </recommendedName>
</protein>
<gene>
    <name evidence="1" type="primary">Necator_chrX.g22052</name>
    <name evidence="1" type="ORF">RB195_021891</name>
</gene>
<sequence length="147" mass="16684">MAVNIDSFEQLPARIGRLRMRRCGSTSALTIFVVYAPTLSNEEEEVAAFHMDLEKFYREEHTFYKVTIGDFSAKIGPKERLEDITSEPTAFNGMSRERGFPCSSWRVRPYMGTRNSRSSLLYAGRGSHPMEDIIMKLTTSSLVKGFA</sequence>
<dbReference type="EMBL" id="JAVFWL010000006">
    <property type="protein sequence ID" value="KAK6760596.1"/>
    <property type="molecule type" value="Genomic_DNA"/>
</dbReference>
<organism evidence="1 2">
    <name type="scientific">Necator americanus</name>
    <name type="common">Human hookworm</name>
    <dbReference type="NCBI Taxonomy" id="51031"/>
    <lineage>
        <taxon>Eukaryota</taxon>
        <taxon>Metazoa</taxon>
        <taxon>Ecdysozoa</taxon>
        <taxon>Nematoda</taxon>
        <taxon>Chromadorea</taxon>
        <taxon>Rhabditida</taxon>
        <taxon>Rhabditina</taxon>
        <taxon>Rhabditomorpha</taxon>
        <taxon>Strongyloidea</taxon>
        <taxon>Ancylostomatidae</taxon>
        <taxon>Bunostominae</taxon>
        <taxon>Necator</taxon>
    </lineage>
</organism>
<evidence type="ECO:0000313" key="1">
    <source>
        <dbReference type="EMBL" id="KAK6760596.1"/>
    </source>
</evidence>
<evidence type="ECO:0000313" key="2">
    <source>
        <dbReference type="Proteomes" id="UP001303046"/>
    </source>
</evidence>
<reference evidence="1 2" key="1">
    <citation type="submission" date="2023-08" db="EMBL/GenBank/DDBJ databases">
        <title>A Necator americanus chromosomal reference genome.</title>
        <authorList>
            <person name="Ilik V."/>
            <person name="Petrzelkova K.J."/>
            <person name="Pardy F."/>
            <person name="Fuh T."/>
            <person name="Niatou-Singa F.S."/>
            <person name="Gouil Q."/>
            <person name="Baker L."/>
            <person name="Ritchie M.E."/>
            <person name="Jex A.R."/>
            <person name="Gazzola D."/>
            <person name="Li H."/>
            <person name="Toshio Fujiwara R."/>
            <person name="Zhan B."/>
            <person name="Aroian R.V."/>
            <person name="Pafco B."/>
            <person name="Schwarz E.M."/>
        </authorList>
    </citation>
    <scope>NUCLEOTIDE SEQUENCE [LARGE SCALE GENOMIC DNA]</scope>
    <source>
        <strain evidence="1 2">Aroian</strain>
        <tissue evidence="1">Whole animal</tissue>
    </source>
</reference>
<comment type="caution">
    <text evidence="1">The sequence shown here is derived from an EMBL/GenBank/DDBJ whole genome shotgun (WGS) entry which is preliminary data.</text>
</comment>
<name>A0ABR1ED57_NECAM</name>
<accession>A0ABR1ED57</accession>